<gene>
    <name evidence="1" type="ORF">PUW25_26320</name>
</gene>
<evidence type="ECO:0000313" key="1">
    <source>
        <dbReference type="EMBL" id="WDI05088.1"/>
    </source>
</evidence>
<organism evidence="1 2">
    <name type="scientific">Paenibacillus urinalis</name>
    <dbReference type="NCBI Taxonomy" id="521520"/>
    <lineage>
        <taxon>Bacteria</taxon>
        <taxon>Bacillati</taxon>
        <taxon>Bacillota</taxon>
        <taxon>Bacilli</taxon>
        <taxon>Bacillales</taxon>
        <taxon>Paenibacillaceae</taxon>
        <taxon>Paenibacillus</taxon>
    </lineage>
</organism>
<dbReference type="RefSeq" id="WP_047913122.1">
    <property type="nucleotide sequence ID" value="NZ_CP118109.1"/>
</dbReference>
<dbReference type="EMBL" id="CP118109">
    <property type="protein sequence ID" value="WDI05088.1"/>
    <property type="molecule type" value="Genomic_DNA"/>
</dbReference>
<geneLocation type="plasmid" evidence="1 2">
    <name>unnamed1</name>
</geneLocation>
<keyword evidence="1" id="KW-0614">Plasmid</keyword>
<name>A0ABY7XH27_9BACL</name>
<protein>
    <submittedName>
        <fullName evidence="1">Uncharacterized protein</fullName>
    </submittedName>
</protein>
<evidence type="ECO:0000313" key="2">
    <source>
        <dbReference type="Proteomes" id="UP001221519"/>
    </source>
</evidence>
<reference evidence="1 2" key="1">
    <citation type="submission" date="2023-02" db="EMBL/GenBank/DDBJ databases">
        <title>Pathogen: clinical or host-associated sample.</title>
        <authorList>
            <person name="Hergert J."/>
            <person name="Casey R."/>
            <person name="Wagner J."/>
            <person name="Young E.L."/>
            <person name="Oakeson K.F."/>
        </authorList>
    </citation>
    <scope>NUCLEOTIDE SEQUENCE [LARGE SCALE GENOMIC DNA]</scope>
    <source>
        <strain evidence="1 2">2022CK-00829</strain>
        <plasmid evidence="1 2">unnamed1</plasmid>
    </source>
</reference>
<sequence>MLTSVRKALEYLAITPAVVQLVFTLVALFETEGNGAEKKQAVLDTVRVVYAEVNGVFALKVSESFVLRVAGSTVDIVVSFHNLVGTFKKKEA</sequence>
<keyword evidence="2" id="KW-1185">Reference proteome</keyword>
<accession>A0ABY7XH27</accession>
<dbReference type="Proteomes" id="UP001221519">
    <property type="component" value="Plasmid unnamed1"/>
</dbReference>
<proteinExistence type="predicted"/>